<sequence>MSQPPKRVYYSRLKIPNILQTVPGQQTIPFHLAITLPVRPVRPIRLTTVSVCSTAVQAYPTTMPIRLTATQARPTTAQVFYSTTMPTCQTEELTKQRYPNIRFEKDNNVLQTFNDKFENENDKLMIENKRSVSLNETNAEEARTEVTSQNKFLYETDWTNETNEVSHNFDAEIDINDSGNDYLIDFLIDEIRPEDFNEEVNPRLHL</sequence>
<dbReference type="AlphaFoldDB" id="A0A9N9CZW8"/>
<dbReference type="EMBL" id="CAJVPP010002991">
    <property type="protein sequence ID" value="CAG8617582.1"/>
    <property type="molecule type" value="Genomic_DNA"/>
</dbReference>
<name>A0A9N9CZW8_FUNMO</name>
<dbReference type="Proteomes" id="UP000789375">
    <property type="component" value="Unassembled WGS sequence"/>
</dbReference>
<feature type="non-terminal residue" evidence="1">
    <location>
        <position position="1"/>
    </location>
</feature>
<accession>A0A9N9CZW8</accession>
<evidence type="ECO:0000313" key="1">
    <source>
        <dbReference type="EMBL" id="CAG8617582.1"/>
    </source>
</evidence>
<keyword evidence="2" id="KW-1185">Reference proteome</keyword>
<evidence type="ECO:0000313" key="2">
    <source>
        <dbReference type="Proteomes" id="UP000789375"/>
    </source>
</evidence>
<gene>
    <name evidence="1" type="ORF">FMOSSE_LOCUS9801</name>
</gene>
<protein>
    <submittedName>
        <fullName evidence="1">15489_t:CDS:1</fullName>
    </submittedName>
</protein>
<comment type="caution">
    <text evidence="1">The sequence shown here is derived from an EMBL/GenBank/DDBJ whole genome shotgun (WGS) entry which is preliminary data.</text>
</comment>
<reference evidence="1" key="1">
    <citation type="submission" date="2021-06" db="EMBL/GenBank/DDBJ databases">
        <authorList>
            <person name="Kallberg Y."/>
            <person name="Tangrot J."/>
            <person name="Rosling A."/>
        </authorList>
    </citation>
    <scope>NUCLEOTIDE SEQUENCE</scope>
    <source>
        <strain evidence="1">87-6 pot B 2015</strain>
    </source>
</reference>
<proteinExistence type="predicted"/>
<organism evidence="1 2">
    <name type="scientific">Funneliformis mosseae</name>
    <name type="common">Endomycorrhizal fungus</name>
    <name type="synonym">Glomus mosseae</name>
    <dbReference type="NCBI Taxonomy" id="27381"/>
    <lineage>
        <taxon>Eukaryota</taxon>
        <taxon>Fungi</taxon>
        <taxon>Fungi incertae sedis</taxon>
        <taxon>Mucoromycota</taxon>
        <taxon>Glomeromycotina</taxon>
        <taxon>Glomeromycetes</taxon>
        <taxon>Glomerales</taxon>
        <taxon>Glomeraceae</taxon>
        <taxon>Funneliformis</taxon>
    </lineage>
</organism>